<proteinExistence type="predicted"/>
<keyword evidence="3" id="KW-1133">Transmembrane helix</keyword>
<keyword evidence="4" id="KW-0472">Membrane</keyword>
<accession>A0A1X7MPL3</accession>
<keyword evidence="7" id="KW-1185">Reference proteome</keyword>
<organism evidence="6 7">
    <name type="scientific">Carnobacterium iners</name>
    <dbReference type="NCBI Taxonomy" id="1073423"/>
    <lineage>
        <taxon>Bacteria</taxon>
        <taxon>Bacillati</taxon>
        <taxon>Bacillota</taxon>
        <taxon>Bacilli</taxon>
        <taxon>Lactobacillales</taxon>
        <taxon>Carnobacteriaceae</taxon>
        <taxon>Carnobacterium</taxon>
    </lineage>
</organism>
<dbReference type="OrthoDB" id="9255830at2"/>
<dbReference type="STRING" id="1073423.SAMN04488700_0190"/>
<comment type="subcellular location">
    <subcellularLocation>
        <location evidence="1">Membrane</location>
        <topology evidence="1">Multi-pass membrane protein</topology>
    </subcellularLocation>
</comment>
<dbReference type="GO" id="GO:0016020">
    <property type="term" value="C:membrane"/>
    <property type="evidence" value="ECO:0007669"/>
    <property type="project" value="UniProtKB-SubCell"/>
</dbReference>
<sequence length="240" mass="26583">MKKLFGKKSMTDKIEDLKEVEVADQVKTENLDSELKQSEKEFESFFSHVLKKLPSKTSAIVLNTYDKSKEQAEKKLNKSKNQFDAIFETFLEGVDDETRKKCHKTVHAASLTAVIIGFSPIPFSDAFLLVPVQLTMMARLHKIFGQSWSESLGKSLSKELIIVGLGRSAVGNILKFIPTVGTVAGAAINATVASTVTESLGWVTVKMLNDGEDIFEQVTSFKGQYRSLIKLLENSSKSVK</sequence>
<feature type="coiled-coil region" evidence="5">
    <location>
        <begin position="62"/>
        <end position="89"/>
    </location>
</feature>
<gene>
    <name evidence="6" type="ORF">SAMN04488700_0190</name>
</gene>
<dbReference type="Pfam" id="PF05128">
    <property type="entry name" value="DUF697"/>
    <property type="match status" value="1"/>
</dbReference>
<dbReference type="RefSeq" id="WP_085558559.1">
    <property type="nucleotide sequence ID" value="NZ_FOAH01000025.1"/>
</dbReference>
<dbReference type="AlphaFoldDB" id="A0A1X7MPL3"/>
<dbReference type="InterPro" id="IPR021147">
    <property type="entry name" value="DUF697"/>
</dbReference>
<name>A0A1X7MPL3_9LACT</name>
<evidence type="ECO:0000256" key="5">
    <source>
        <dbReference type="SAM" id="Coils"/>
    </source>
</evidence>
<evidence type="ECO:0000256" key="4">
    <source>
        <dbReference type="ARBA" id="ARBA00023136"/>
    </source>
</evidence>
<dbReference type="EMBL" id="FXBJ01000002">
    <property type="protein sequence ID" value="SMH26564.1"/>
    <property type="molecule type" value="Genomic_DNA"/>
</dbReference>
<protein>
    <submittedName>
        <fullName evidence="6">Uncharacterized conserved protein, DUF697 family</fullName>
    </submittedName>
</protein>
<keyword evidence="5" id="KW-0175">Coiled coil</keyword>
<reference evidence="6 7" key="1">
    <citation type="submission" date="2017-04" db="EMBL/GenBank/DDBJ databases">
        <authorList>
            <person name="Afonso C.L."/>
            <person name="Miller P.J."/>
            <person name="Scott M.A."/>
            <person name="Spackman E."/>
            <person name="Goraichik I."/>
            <person name="Dimitrov K.M."/>
            <person name="Suarez D.L."/>
            <person name="Swayne D.E."/>
        </authorList>
    </citation>
    <scope>NUCLEOTIDE SEQUENCE [LARGE SCALE GENOMIC DNA]</scope>
    <source>
        <strain evidence="6 7">LMG26642</strain>
    </source>
</reference>
<evidence type="ECO:0000256" key="1">
    <source>
        <dbReference type="ARBA" id="ARBA00004141"/>
    </source>
</evidence>
<keyword evidence="2" id="KW-0812">Transmembrane</keyword>
<evidence type="ECO:0000313" key="7">
    <source>
        <dbReference type="Proteomes" id="UP000193435"/>
    </source>
</evidence>
<evidence type="ECO:0000313" key="6">
    <source>
        <dbReference type="EMBL" id="SMH26564.1"/>
    </source>
</evidence>
<dbReference type="Proteomes" id="UP000193435">
    <property type="component" value="Unassembled WGS sequence"/>
</dbReference>
<evidence type="ECO:0000256" key="2">
    <source>
        <dbReference type="ARBA" id="ARBA00022692"/>
    </source>
</evidence>
<evidence type="ECO:0000256" key="3">
    <source>
        <dbReference type="ARBA" id="ARBA00022989"/>
    </source>
</evidence>